<feature type="binding site" evidence="10">
    <location>
        <position position="247"/>
    </location>
    <ligand>
        <name>Zn(2+)</name>
        <dbReference type="ChEBI" id="CHEBI:29105"/>
    </ligand>
</feature>
<dbReference type="Pfam" id="PF03193">
    <property type="entry name" value="RsgA_GTPase"/>
    <property type="match status" value="1"/>
</dbReference>
<dbReference type="GO" id="GO:0003924">
    <property type="term" value="F:GTPase activity"/>
    <property type="evidence" value="ECO:0007669"/>
    <property type="project" value="UniProtKB-UniRule"/>
</dbReference>
<evidence type="ECO:0000256" key="10">
    <source>
        <dbReference type="HAMAP-Rule" id="MF_01820"/>
    </source>
</evidence>
<dbReference type="PANTHER" id="PTHR32120:SF11">
    <property type="entry name" value="SMALL RIBOSOMAL SUBUNIT BIOGENESIS GTPASE RSGA 1, MITOCHONDRIAL-RELATED"/>
    <property type="match status" value="1"/>
</dbReference>
<gene>
    <name evidence="10 13" type="primary">rsgA</name>
    <name evidence="13" type="ORF">EPT53_07330</name>
</gene>
<evidence type="ECO:0000256" key="1">
    <source>
        <dbReference type="ARBA" id="ARBA00022490"/>
    </source>
</evidence>
<feature type="domain" description="EngC GTPase" evidence="11">
    <location>
        <begin position="64"/>
        <end position="214"/>
    </location>
</feature>
<reference evidence="13 14" key="1">
    <citation type="submission" date="2019-01" db="EMBL/GenBank/DDBJ databases">
        <title>Fusobacterium necrophorum Isolated From the Uterus of Dairy Cows.</title>
        <authorList>
            <person name="Francis A.M."/>
        </authorList>
    </citation>
    <scope>NUCLEOTIDE SEQUENCE [LARGE SCALE GENOMIC DNA]</scope>
    <source>
        <strain evidence="13 14">KG35</strain>
    </source>
</reference>
<evidence type="ECO:0000256" key="6">
    <source>
        <dbReference type="ARBA" id="ARBA00022801"/>
    </source>
</evidence>
<evidence type="ECO:0000256" key="3">
    <source>
        <dbReference type="ARBA" id="ARBA00022723"/>
    </source>
</evidence>
<keyword evidence="8 10" id="KW-0694">RNA-binding</keyword>
<evidence type="ECO:0000259" key="11">
    <source>
        <dbReference type="PROSITE" id="PS50936"/>
    </source>
</evidence>
<dbReference type="EC" id="3.6.1.-" evidence="10"/>
<accession>A0A4Q2KUI5</accession>
<dbReference type="GO" id="GO:0046872">
    <property type="term" value="F:metal ion binding"/>
    <property type="evidence" value="ECO:0007669"/>
    <property type="project" value="UniProtKB-KW"/>
</dbReference>
<dbReference type="SUPFAM" id="SSF50249">
    <property type="entry name" value="Nucleic acid-binding proteins"/>
    <property type="match status" value="1"/>
</dbReference>
<dbReference type="PANTHER" id="PTHR32120">
    <property type="entry name" value="SMALL RIBOSOMAL SUBUNIT BIOGENESIS GTPASE RSGA"/>
    <property type="match status" value="1"/>
</dbReference>
<dbReference type="PROSITE" id="PS50936">
    <property type="entry name" value="ENGC_GTPASE"/>
    <property type="match status" value="1"/>
</dbReference>
<dbReference type="InterPro" id="IPR010914">
    <property type="entry name" value="RsgA_GTPase_dom"/>
</dbReference>
<dbReference type="GO" id="GO:0042274">
    <property type="term" value="P:ribosomal small subunit biogenesis"/>
    <property type="evidence" value="ECO:0007669"/>
    <property type="project" value="UniProtKB-UniRule"/>
</dbReference>
<evidence type="ECO:0000256" key="7">
    <source>
        <dbReference type="ARBA" id="ARBA00022833"/>
    </source>
</evidence>
<dbReference type="InterPro" id="IPR031944">
    <property type="entry name" value="RsgA_N"/>
</dbReference>
<dbReference type="Gene3D" id="2.40.50.140">
    <property type="entry name" value="Nucleic acid-binding proteins"/>
    <property type="match status" value="1"/>
</dbReference>
<comment type="cofactor">
    <cofactor evidence="10">
        <name>Zn(2+)</name>
        <dbReference type="ChEBI" id="CHEBI:29105"/>
    </cofactor>
    <text evidence="10">Binds 1 zinc ion per subunit.</text>
</comment>
<dbReference type="InterPro" id="IPR004881">
    <property type="entry name" value="Ribosome_biogen_GTPase_RsgA"/>
</dbReference>
<evidence type="ECO:0000256" key="9">
    <source>
        <dbReference type="ARBA" id="ARBA00023134"/>
    </source>
</evidence>
<dbReference type="GO" id="GO:0005525">
    <property type="term" value="F:GTP binding"/>
    <property type="evidence" value="ECO:0007669"/>
    <property type="project" value="UniProtKB-UniRule"/>
</dbReference>
<dbReference type="Gene3D" id="3.40.50.300">
    <property type="entry name" value="P-loop containing nucleotide triphosphate hydrolases"/>
    <property type="match status" value="1"/>
</dbReference>
<keyword evidence="1 10" id="KW-0963">Cytoplasm</keyword>
<dbReference type="Proteomes" id="UP000289216">
    <property type="component" value="Unassembled WGS sequence"/>
</dbReference>
<dbReference type="SUPFAM" id="SSF52540">
    <property type="entry name" value="P-loop containing nucleoside triphosphate hydrolases"/>
    <property type="match status" value="1"/>
</dbReference>
<dbReference type="Pfam" id="PF16745">
    <property type="entry name" value="RsgA_N"/>
    <property type="match status" value="1"/>
</dbReference>
<feature type="domain" description="CP-type G" evidence="12">
    <location>
        <begin position="55"/>
        <end position="216"/>
    </location>
</feature>
<feature type="binding site" evidence="10">
    <location>
        <begin position="158"/>
        <end position="166"/>
    </location>
    <ligand>
        <name>GTP</name>
        <dbReference type="ChEBI" id="CHEBI:37565"/>
    </ligand>
</feature>
<feature type="binding site" evidence="10">
    <location>
        <position position="240"/>
    </location>
    <ligand>
        <name>Zn(2+)</name>
        <dbReference type="ChEBI" id="CHEBI:29105"/>
    </ligand>
</feature>
<keyword evidence="6 10" id="KW-0378">Hydrolase</keyword>
<dbReference type="GO" id="GO:0005737">
    <property type="term" value="C:cytoplasm"/>
    <property type="evidence" value="ECO:0007669"/>
    <property type="project" value="UniProtKB-SubCell"/>
</dbReference>
<evidence type="ECO:0000256" key="8">
    <source>
        <dbReference type="ARBA" id="ARBA00022884"/>
    </source>
</evidence>
<keyword evidence="9 10" id="KW-0342">GTP-binding</keyword>
<comment type="function">
    <text evidence="10">One of several proteins that assist in the late maturation steps of the functional core of the 30S ribosomal subunit. Helps release RbfA from mature subunits. May play a role in the assembly of ribosomal proteins into the subunit. Circularly permuted GTPase that catalyzes slow GTP hydrolysis, GTPase activity is stimulated by the 30S ribosomal subunit.</text>
</comment>
<dbReference type="PROSITE" id="PS51721">
    <property type="entry name" value="G_CP"/>
    <property type="match status" value="1"/>
</dbReference>
<dbReference type="EMBL" id="SBAP01000017">
    <property type="protein sequence ID" value="RXZ69208.1"/>
    <property type="molecule type" value="Genomic_DNA"/>
</dbReference>
<keyword evidence="3 10" id="KW-0479">Metal-binding</keyword>
<dbReference type="InterPro" id="IPR030378">
    <property type="entry name" value="G_CP_dom"/>
</dbReference>
<protein>
    <recommendedName>
        <fullName evidence="10">Small ribosomal subunit biogenesis GTPase RsgA</fullName>
        <ecNumber evidence="10">3.6.1.-</ecNumber>
    </recommendedName>
</protein>
<feature type="binding site" evidence="10">
    <location>
        <begin position="104"/>
        <end position="107"/>
    </location>
    <ligand>
        <name>GTP</name>
        <dbReference type="ChEBI" id="CHEBI:37565"/>
    </ligand>
</feature>
<dbReference type="InterPro" id="IPR027417">
    <property type="entry name" value="P-loop_NTPase"/>
</dbReference>
<dbReference type="RefSeq" id="WP_129491305.1">
    <property type="nucleotide sequence ID" value="NZ_SBAP01000017.1"/>
</dbReference>
<evidence type="ECO:0000256" key="2">
    <source>
        <dbReference type="ARBA" id="ARBA00022517"/>
    </source>
</evidence>
<keyword evidence="2 10" id="KW-0690">Ribosome biogenesis</keyword>
<comment type="caution">
    <text evidence="13">The sequence shown here is derived from an EMBL/GenBank/DDBJ whole genome shotgun (WGS) entry which is preliminary data.</text>
</comment>
<organism evidence="13 14">
    <name type="scientific">Fusobacterium necrophorum</name>
    <dbReference type="NCBI Taxonomy" id="859"/>
    <lineage>
        <taxon>Bacteria</taxon>
        <taxon>Fusobacteriati</taxon>
        <taxon>Fusobacteriota</taxon>
        <taxon>Fusobacteriia</taxon>
        <taxon>Fusobacteriales</taxon>
        <taxon>Fusobacteriaceae</taxon>
        <taxon>Fusobacterium</taxon>
    </lineage>
</organism>
<dbReference type="NCBIfam" id="TIGR00157">
    <property type="entry name" value="ribosome small subunit-dependent GTPase A"/>
    <property type="match status" value="1"/>
</dbReference>
<evidence type="ECO:0000256" key="5">
    <source>
        <dbReference type="ARBA" id="ARBA00022741"/>
    </source>
</evidence>
<feature type="binding site" evidence="10">
    <location>
        <position position="253"/>
    </location>
    <ligand>
        <name>Zn(2+)</name>
        <dbReference type="ChEBI" id="CHEBI:29105"/>
    </ligand>
</feature>
<feature type="binding site" evidence="10">
    <location>
        <position position="245"/>
    </location>
    <ligand>
        <name>Zn(2+)</name>
        <dbReference type="ChEBI" id="CHEBI:29105"/>
    </ligand>
</feature>
<keyword evidence="4 10" id="KW-0699">rRNA-binding</keyword>
<evidence type="ECO:0000313" key="13">
    <source>
        <dbReference type="EMBL" id="RXZ69208.1"/>
    </source>
</evidence>
<comment type="subcellular location">
    <subcellularLocation>
        <location evidence="10">Cytoplasm</location>
    </subcellularLocation>
</comment>
<evidence type="ECO:0000256" key="4">
    <source>
        <dbReference type="ARBA" id="ARBA00022730"/>
    </source>
</evidence>
<name>A0A4Q2KUI5_9FUSO</name>
<evidence type="ECO:0000259" key="12">
    <source>
        <dbReference type="PROSITE" id="PS51721"/>
    </source>
</evidence>
<evidence type="ECO:0000313" key="14">
    <source>
        <dbReference type="Proteomes" id="UP000289216"/>
    </source>
</evidence>
<proteinExistence type="inferred from homology"/>
<dbReference type="AlphaFoldDB" id="A0A4Q2KUI5"/>
<keyword evidence="7 10" id="KW-0862">Zinc</keyword>
<comment type="similarity">
    <text evidence="10">Belongs to the TRAFAC class YlqF/YawG GTPase family. RsgA subfamily.</text>
</comment>
<keyword evidence="5 10" id="KW-0547">Nucleotide-binding</keyword>
<dbReference type="GO" id="GO:0019843">
    <property type="term" value="F:rRNA binding"/>
    <property type="evidence" value="ECO:0007669"/>
    <property type="project" value="UniProtKB-KW"/>
</dbReference>
<dbReference type="CDD" id="cd01854">
    <property type="entry name" value="YjeQ_EngC"/>
    <property type="match status" value="1"/>
</dbReference>
<dbReference type="Gene3D" id="1.10.40.50">
    <property type="entry name" value="Probable gtpase engc, domain 3"/>
    <property type="match status" value="1"/>
</dbReference>
<comment type="subunit">
    <text evidence="10">Monomer. Associates with 30S ribosomal subunit, binds 16S rRNA.</text>
</comment>
<dbReference type="HAMAP" id="MF_01820">
    <property type="entry name" value="GTPase_RsgA"/>
    <property type="match status" value="1"/>
</dbReference>
<sequence length="288" mass="33628">MHKIQGFYYVEAEHQIFECKLRGVLKKKENKHNCVVGDWVEFSEENSILQIYPRKNRLTRPVVANIDYLAIQFAAKNPTLDFYRLHMLLLHSMYEKIRPCIIINKIDLLTETELEELQKQFDFLRALSVPLFFISQKEQKGIEALKQFFQDKVTAIGGPSGVGKSSLINLLQEAKELETGEISRKLQRGKHTTRDSRLLPLAQGGYIIDTPGFSSLELPPIENFEQLTSLFPEFQRKESCKFGDCHHIHEPFCAVRKAVEEGEISKERYQFFTDIYYQLKTERWKYGN</sequence>
<dbReference type="InterPro" id="IPR012340">
    <property type="entry name" value="NA-bd_OB-fold"/>
</dbReference>